<dbReference type="InterPro" id="IPR004837">
    <property type="entry name" value="NaCa_Exmemb"/>
</dbReference>
<feature type="transmembrane region" description="Helical" evidence="5">
    <location>
        <begin position="213"/>
        <end position="233"/>
    </location>
</feature>
<evidence type="ECO:0000256" key="2">
    <source>
        <dbReference type="ARBA" id="ARBA00022692"/>
    </source>
</evidence>
<sequence>MNSIKMESASIAGFLLFGVFLYVGDAIDPAQIGLGGSLGVLAVLFAGMMWCAFSVVRHAECLATLLGEPYGTLILTLAVIGIEVALISAVMLSGDAKPTLARETMFSVVMIVLNGLVGLCLLVGGLRHRNQTYNLQGANAFLSVLIPLAVFALVLPRVTHSAPGGQLSNLQAGFEIIMSVVLYGVFLAIQTKTHSDIFRQPNARDDDHAHGDLLLRSIPFHVVGLFAALLPIILLSKKLALYADFGIEGIGAPLALGGFLVAALILMPEGLSALQSARENKLQRAVNICLGSAVATIGLTVPAVLVIGYITNEPIELGLEIADIVLLVLTLVVSIVTFASRSTNYLQGAVHLTLFAAYVMMIFDLSS</sequence>
<feature type="transmembrane region" description="Helical" evidence="5">
    <location>
        <begin position="170"/>
        <end position="189"/>
    </location>
</feature>
<feature type="transmembrane region" description="Helical" evidence="5">
    <location>
        <begin position="36"/>
        <end position="58"/>
    </location>
</feature>
<evidence type="ECO:0000256" key="1">
    <source>
        <dbReference type="ARBA" id="ARBA00004141"/>
    </source>
</evidence>
<dbReference type="RefSeq" id="WP_213215339.1">
    <property type="nucleotide sequence ID" value="NZ_JBDWBU010000066.1"/>
</dbReference>
<organism evidence="7 8">
    <name type="scientific">Roseibium polysiphoniae</name>
    <dbReference type="NCBI Taxonomy" id="2571221"/>
    <lineage>
        <taxon>Bacteria</taxon>
        <taxon>Pseudomonadati</taxon>
        <taxon>Pseudomonadota</taxon>
        <taxon>Alphaproteobacteria</taxon>
        <taxon>Hyphomicrobiales</taxon>
        <taxon>Stappiaceae</taxon>
        <taxon>Roseibium</taxon>
    </lineage>
</organism>
<evidence type="ECO:0000259" key="6">
    <source>
        <dbReference type="Pfam" id="PF01699"/>
    </source>
</evidence>
<dbReference type="PANTHER" id="PTHR37958">
    <property type="entry name" value="SODIUM-POTASSIUM/PROTON ANTIPORTER CHAA"/>
    <property type="match status" value="1"/>
</dbReference>
<dbReference type="GO" id="GO:0005886">
    <property type="term" value="C:plasma membrane"/>
    <property type="evidence" value="ECO:0007669"/>
    <property type="project" value="TreeGrafter"/>
</dbReference>
<evidence type="ECO:0000313" key="7">
    <source>
        <dbReference type="EMBL" id="MBS8259768.1"/>
    </source>
</evidence>
<evidence type="ECO:0000256" key="5">
    <source>
        <dbReference type="SAM" id="Phobius"/>
    </source>
</evidence>
<evidence type="ECO:0000256" key="4">
    <source>
        <dbReference type="ARBA" id="ARBA00023136"/>
    </source>
</evidence>
<feature type="domain" description="Sodium/calcium exchanger membrane region" evidence="6">
    <location>
        <begin position="225"/>
        <end position="362"/>
    </location>
</feature>
<dbReference type="PANTHER" id="PTHR37958:SF1">
    <property type="entry name" value="SODIUM-POTASSIUM_PROTON ANTIPORTER CHAA"/>
    <property type="match status" value="1"/>
</dbReference>
<reference evidence="7" key="1">
    <citation type="submission" date="2018-08" db="EMBL/GenBank/DDBJ databases">
        <authorList>
            <person name="Jin W."/>
            <person name="Wang H."/>
            <person name="Yang Y."/>
            <person name="Li M."/>
            <person name="Liu J."/>
        </authorList>
    </citation>
    <scope>NUCLEOTIDE SEQUENCE</scope>
    <source>
        <strain evidence="7">AESS21</strain>
    </source>
</reference>
<gene>
    <name evidence="7" type="ORF">DYI23_06020</name>
</gene>
<keyword evidence="4 5" id="KW-0472">Membrane</keyword>
<evidence type="ECO:0000256" key="3">
    <source>
        <dbReference type="ARBA" id="ARBA00022989"/>
    </source>
</evidence>
<dbReference type="AlphaFoldDB" id="A0A944CB21"/>
<keyword evidence="2 5" id="KW-0812">Transmembrane</keyword>
<feature type="transmembrane region" description="Helical" evidence="5">
    <location>
        <begin position="245"/>
        <end position="267"/>
    </location>
</feature>
<feature type="domain" description="Sodium/calcium exchanger membrane region" evidence="6">
    <location>
        <begin position="37"/>
        <end position="191"/>
    </location>
</feature>
<evidence type="ECO:0000313" key="8">
    <source>
        <dbReference type="Proteomes" id="UP000705379"/>
    </source>
</evidence>
<feature type="transmembrane region" description="Helical" evidence="5">
    <location>
        <begin position="345"/>
        <end position="363"/>
    </location>
</feature>
<name>A0A944CB21_9HYPH</name>
<feature type="transmembrane region" description="Helical" evidence="5">
    <location>
        <begin position="70"/>
        <end position="92"/>
    </location>
</feature>
<dbReference type="GO" id="GO:0015385">
    <property type="term" value="F:sodium:proton antiporter activity"/>
    <property type="evidence" value="ECO:0007669"/>
    <property type="project" value="TreeGrafter"/>
</dbReference>
<dbReference type="EMBL" id="QTKU01000001">
    <property type="protein sequence ID" value="MBS8259768.1"/>
    <property type="molecule type" value="Genomic_DNA"/>
</dbReference>
<feature type="transmembrane region" description="Helical" evidence="5">
    <location>
        <begin position="317"/>
        <end position="338"/>
    </location>
</feature>
<accession>A0A944CB21</accession>
<comment type="subcellular location">
    <subcellularLocation>
        <location evidence="1">Membrane</location>
        <topology evidence="1">Multi-pass membrane protein</topology>
    </subcellularLocation>
</comment>
<dbReference type="InterPro" id="IPR052946">
    <property type="entry name" value="Alkaline_pH_Ca-Antiporter"/>
</dbReference>
<reference evidence="7" key="2">
    <citation type="journal article" date="2021" name="Microorganisms">
        <title>Bacterial Dimethylsulfoniopropionate Biosynthesis in the East China Sea.</title>
        <authorList>
            <person name="Liu J."/>
            <person name="Zhang Y."/>
            <person name="Liu J."/>
            <person name="Zhong H."/>
            <person name="Williams B.T."/>
            <person name="Zheng Y."/>
            <person name="Curson A.R.J."/>
            <person name="Sun C."/>
            <person name="Sun H."/>
            <person name="Song D."/>
            <person name="Wagner Mackenzie B."/>
            <person name="Bermejo Martinez A."/>
            <person name="Todd J.D."/>
            <person name="Zhang X.H."/>
        </authorList>
    </citation>
    <scope>NUCLEOTIDE SEQUENCE</scope>
    <source>
        <strain evidence="7">AESS21</strain>
    </source>
</reference>
<dbReference type="Gene3D" id="1.20.1420.30">
    <property type="entry name" value="NCX, central ion-binding region"/>
    <property type="match status" value="1"/>
</dbReference>
<dbReference type="InterPro" id="IPR044880">
    <property type="entry name" value="NCX_ion-bd_dom_sf"/>
</dbReference>
<proteinExistence type="predicted"/>
<comment type="caution">
    <text evidence="7">The sequence shown here is derived from an EMBL/GenBank/DDBJ whole genome shotgun (WGS) entry which is preliminary data.</text>
</comment>
<keyword evidence="3 5" id="KW-1133">Transmembrane helix</keyword>
<protein>
    <submittedName>
        <fullName evidence="7">Calcium:proton antiporter</fullName>
    </submittedName>
</protein>
<feature type="transmembrane region" description="Helical" evidence="5">
    <location>
        <begin position="104"/>
        <end position="126"/>
    </location>
</feature>
<feature type="transmembrane region" description="Helical" evidence="5">
    <location>
        <begin position="288"/>
        <end position="311"/>
    </location>
</feature>
<dbReference type="GO" id="GO:0015386">
    <property type="term" value="F:potassium:proton antiporter activity"/>
    <property type="evidence" value="ECO:0007669"/>
    <property type="project" value="TreeGrafter"/>
</dbReference>
<dbReference type="Proteomes" id="UP000705379">
    <property type="component" value="Unassembled WGS sequence"/>
</dbReference>
<feature type="transmembrane region" description="Helical" evidence="5">
    <location>
        <begin position="138"/>
        <end position="158"/>
    </location>
</feature>
<dbReference type="Pfam" id="PF01699">
    <property type="entry name" value="Na_Ca_ex"/>
    <property type="match status" value="2"/>
</dbReference>